<sequence length="63" mass="6411">MAKNSNAQAPEAKPAGTKKVLLLVDCQAGKCASVVEVDPALAKALIADGRADDNPEAIKAHEG</sequence>
<evidence type="ECO:0000313" key="1">
    <source>
        <dbReference type="EMBL" id="GAN43856.1"/>
    </source>
</evidence>
<gene>
    <name evidence="1" type="ORF">MBSD_0369</name>
    <name evidence="2" type="ORF">MBSD_n2114</name>
</gene>
<evidence type="ECO:0000313" key="3">
    <source>
        <dbReference type="Proteomes" id="UP000253740"/>
    </source>
</evidence>
<evidence type="ECO:0000313" key="2">
    <source>
        <dbReference type="EMBL" id="GAP66799.1"/>
    </source>
</evidence>
<dbReference type="Proteomes" id="UP000253740">
    <property type="component" value="Unassembled WGS sequence"/>
</dbReference>
<keyword evidence="3" id="KW-1185">Reference proteome</keyword>
<name>A0A0K8QPH8_9GAMM</name>
<dbReference type="STRING" id="1475481.GCA_000953855_02162"/>
<dbReference type="EMBL" id="DF970235">
    <property type="protein sequence ID" value="GAP66799.1"/>
    <property type="molecule type" value="Genomic_DNA"/>
</dbReference>
<reference evidence="2" key="2">
    <citation type="submission" date="2015-08" db="EMBL/GenBank/DDBJ databases">
        <title>Complete DNA Sequence of Pseudomonas syringae pv. actinidiae, the Causal Agent of Kiwifruit Canker Disease.</title>
        <authorList>
            <person name="Rikkerink E.H.A."/>
            <person name="Fineran P.C."/>
        </authorList>
    </citation>
    <scope>NUCLEOTIDE SEQUENCE</scope>
    <source>
        <strain evidence="2">SkMP5</strain>
    </source>
</reference>
<dbReference type="HOGENOM" id="CLU_2880921_0_0_6"/>
<organism evidence="2">
    <name type="scientific">Mizugakiibacter sediminis</name>
    <dbReference type="NCBI Taxonomy" id="1475481"/>
    <lineage>
        <taxon>Bacteria</taxon>
        <taxon>Pseudomonadati</taxon>
        <taxon>Pseudomonadota</taxon>
        <taxon>Gammaproteobacteria</taxon>
        <taxon>Lysobacterales</taxon>
        <taxon>Rhodanobacteraceae</taxon>
        <taxon>Mizugakiibacter</taxon>
    </lineage>
</organism>
<reference evidence="1" key="1">
    <citation type="submission" date="2015-03" db="EMBL/GenBank/DDBJ databases">
        <title>Draft genome sequence of Mizugakiibacter sediminis skMP5.</title>
        <authorList>
            <person name="Watanabe T."/>
            <person name="Kojima H."/>
            <person name="Fukui M."/>
        </authorList>
    </citation>
    <scope>NUCLEOTIDE SEQUENCE</scope>
    <source>
        <strain evidence="1">SkMP5</strain>
    </source>
</reference>
<proteinExistence type="predicted"/>
<dbReference type="AlphaFoldDB" id="A0A0K8QPH8"/>
<accession>A0A0K8QPH8</accession>
<dbReference type="EMBL" id="DF952378">
    <property type="protein sequence ID" value="GAN43856.1"/>
    <property type="molecule type" value="Genomic_DNA"/>
</dbReference>
<protein>
    <submittedName>
        <fullName evidence="2">Uncharacterized protein</fullName>
    </submittedName>
</protein>
<dbReference type="RefSeq" id="WP_062537388.1">
    <property type="nucleotide sequence ID" value="NZ_DF970235.1"/>
</dbReference>